<feature type="domain" description="Thiamine pyrophosphate enzyme N-terminal TPP-binding" evidence="6">
    <location>
        <begin position="21"/>
        <end position="138"/>
    </location>
</feature>
<evidence type="ECO:0000259" key="5">
    <source>
        <dbReference type="Pfam" id="PF02775"/>
    </source>
</evidence>
<evidence type="ECO:0000256" key="3">
    <source>
        <dbReference type="RuleBase" id="RU362132"/>
    </source>
</evidence>
<dbReference type="Gene3D" id="3.40.50.970">
    <property type="match status" value="2"/>
</dbReference>
<dbReference type="SUPFAM" id="SSF52518">
    <property type="entry name" value="Thiamin diphosphate-binding fold (THDP-binding)"/>
    <property type="match status" value="2"/>
</dbReference>
<dbReference type="InterPro" id="IPR045229">
    <property type="entry name" value="TPP_enz"/>
</dbReference>
<feature type="domain" description="Thiamine pyrophosphate enzyme TPP-binding" evidence="5">
    <location>
        <begin position="408"/>
        <end position="555"/>
    </location>
</feature>
<dbReference type="InterPro" id="IPR029035">
    <property type="entry name" value="DHS-like_NAD/FAD-binding_dom"/>
</dbReference>
<dbReference type="GO" id="GO:0003984">
    <property type="term" value="F:acetolactate synthase activity"/>
    <property type="evidence" value="ECO:0007669"/>
    <property type="project" value="UniProtKB-EC"/>
</dbReference>
<evidence type="ECO:0000313" key="8">
    <source>
        <dbReference type="Proteomes" id="UP001314261"/>
    </source>
</evidence>
<dbReference type="InterPro" id="IPR012000">
    <property type="entry name" value="Thiamin_PyroP_enz_cen_dom"/>
</dbReference>
<evidence type="ECO:0000259" key="4">
    <source>
        <dbReference type="Pfam" id="PF00205"/>
    </source>
</evidence>
<proteinExistence type="inferred from homology"/>
<comment type="caution">
    <text evidence="7">The sequence shown here is derived from an EMBL/GenBank/DDBJ whole genome shotgun (WGS) entry which is preliminary data.</text>
</comment>
<evidence type="ECO:0000256" key="2">
    <source>
        <dbReference type="ARBA" id="ARBA00023052"/>
    </source>
</evidence>
<dbReference type="Pfam" id="PF00205">
    <property type="entry name" value="TPP_enzyme_M"/>
    <property type="match status" value="1"/>
</dbReference>
<reference evidence="7 8" key="1">
    <citation type="submission" date="2023-10" db="EMBL/GenBank/DDBJ databases">
        <authorList>
            <person name="Botero Cardona J."/>
        </authorList>
    </citation>
    <scope>NUCLEOTIDE SEQUENCE [LARGE SCALE GENOMIC DNA]</scope>
    <source>
        <strain evidence="7 8">R-54839</strain>
    </source>
</reference>
<accession>A0ABN9YQH6</accession>
<evidence type="ECO:0000256" key="1">
    <source>
        <dbReference type="ARBA" id="ARBA00007812"/>
    </source>
</evidence>
<dbReference type="InterPro" id="IPR029061">
    <property type="entry name" value="THDP-binding"/>
</dbReference>
<name>A0ABN9YQH6_9LACO</name>
<dbReference type="PANTHER" id="PTHR18968">
    <property type="entry name" value="THIAMINE PYROPHOSPHATE ENZYMES"/>
    <property type="match status" value="1"/>
</dbReference>
<organism evidence="7 8">
    <name type="scientific">Fructobacillus fructosus</name>
    <dbReference type="NCBI Taxonomy" id="1631"/>
    <lineage>
        <taxon>Bacteria</taxon>
        <taxon>Bacillati</taxon>
        <taxon>Bacillota</taxon>
        <taxon>Bacilli</taxon>
        <taxon>Lactobacillales</taxon>
        <taxon>Lactobacillaceae</taxon>
        <taxon>Fructobacillus</taxon>
    </lineage>
</organism>
<dbReference type="CDD" id="cd07035">
    <property type="entry name" value="TPP_PYR_POX_like"/>
    <property type="match status" value="1"/>
</dbReference>
<dbReference type="InterPro" id="IPR011766">
    <property type="entry name" value="TPP_enzyme_TPP-bd"/>
</dbReference>
<dbReference type="EC" id="2.2.1.6" evidence="7"/>
<sequence length="574" mass="62325">MGFDFSLIKTHSKNMSEQKFGADIVTDSLVNHDVDIVFGIPGAKIDRLFETLDHPKPGQKVPKLIVTRHEQNAAFMAQAFSRITGKTGVVVVTSGPGVGNLVSGLMTASAENDSVLAIGGQVPRRDLNRLTHQSTDSVSLFKSITNYSSEIQDPNNISEIIANAFAAANGAKRGAAFVSLPQDVDDSPVSIEALPEVPAAKQGAASLEDLKWLAEQIKQAELPVLLVGARGSDDDTVDALHALLGDTKLPVVETYQGAGVISRDLEEDSFFGRIGLFRNQTGDKLLSKSDLVVTVGYDSIEYEPRNWNKENTLNIVALDTTPVEIDNNFVPKRQLIGDLSQSLNLLAEDIKGYEIPAAGQAVLKEMKEDLAEADKPTYTPASENLSHPLDVVEAIQNHVTDDMTVSTDIGSHYIWMARHFKSYVPRHFLISNGMQTLGVGLPWAITAAMVRPGAKSVSVSGDGGFFFSAMELETAVRLNLDTVHIVWNDNAHYDMVKFQEEMKYGECAGVDFGNIDIVKYAEAFGAKGLRVDKPEDLNKVLDEAFAAHGPVVVDVPVDYTHNYELGSQLIESEG</sequence>
<dbReference type="NCBIfam" id="NF006378">
    <property type="entry name" value="PRK08617.1"/>
    <property type="match status" value="1"/>
</dbReference>
<keyword evidence="7" id="KW-0808">Transferase</keyword>
<dbReference type="EMBL" id="CAUZLR010000001">
    <property type="protein sequence ID" value="CAK1229515.1"/>
    <property type="molecule type" value="Genomic_DNA"/>
</dbReference>
<feature type="domain" description="Thiamine pyrophosphate enzyme central" evidence="4">
    <location>
        <begin position="211"/>
        <end position="344"/>
    </location>
</feature>
<dbReference type="Pfam" id="PF02775">
    <property type="entry name" value="TPP_enzyme_C"/>
    <property type="match status" value="1"/>
</dbReference>
<protein>
    <submittedName>
        <fullName evidence="7">Acetolactate synthase large subunit or other thiamine pyrophosphate-requiring enzyme (IlvB)</fullName>
        <ecNumber evidence="7">2.2.1.6</ecNumber>
    </submittedName>
</protein>
<evidence type="ECO:0000259" key="6">
    <source>
        <dbReference type="Pfam" id="PF02776"/>
    </source>
</evidence>
<dbReference type="PANTHER" id="PTHR18968:SF129">
    <property type="entry name" value="ACETOLACTATE SYNTHASE"/>
    <property type="match status" value="1"/>
</dbReference>
<dbReference type="SUPFAM" id="SSF52467">
    <property type="entry name" value="DHS-like NAD/FAD-binding domain"/>
    <property type="match status" value="1"/>
</dbReference>
<dbReference type="InterPro" id="IPR012782">
    <property type="entry name" value="Acetolactate_synth_catblc"/>
</dbReference>
<dbReference type="Pfam" id="PF02776">
    <property type="entry name" value="TPP_enzyme_N"/>
    <property type="match status" value="1"/>
</dbReference>
<keyword evidence="8" id="KW-1185">Reference proteome</keyword>
<evidence type="ECO:0000313" key="7">
    <source>
        <dbReference type="EMBL" id="CAK1229515.1"/>
    </source>
</evidence>
<dbReference type="InterPro" id="IPR012001">
    <property type="entry name" value="Thiamin_PyroP_enz_TPP-bd_dom"/>
</dbReference>
<keyword evidence="2 3" id="KW-0786">Thiamine pyrophosphate</keyword>
<dbReference type="Gene3D" id="3.40.50.1220">
    <property type="entry name" value="TPP-binding domain"/>
    <property type="match status" value="1"/>
</dbReference>
<dbReference type="Proteomes" id="UP001314261">
    <property type="component" value="Unassembled WGS sequence"/>
</dbReference>
<gene>
    <name evidence="7" type="ORF">R54839_PPFHFPJH_00360</name>
</gene>
<dbReference type="NCBIfam" id="TIGR02418">
    <property type="entry name" value="acolac_catab"/>
    <property type="match status" value="1"/>
</dbReference>
<comment type="similarity">
    <text evidence="1 3">Belongs to the TPP enzyme family.</text>
</comment>